<name>C9MKR6_9BACT</name>
<dbReference type="Proteomes" id="UP000003327">
    <property type="component" value="Unassembled WGS sequence"/>
</dbReference>
<dbReference type="AlphaFoldDB" id="C9MKR6"/>
<evidence type="ECO:0000313" key="2">
    <source>
        <dbReference type="Proteomes" id="UP000003327"/>
    </source>
</evidence>
<gene>
    <name evidence="1" type="ORF">HMPREF0973_00190</name>
</gene>
<reference evidence="1 2" key="1">
    <citation type="submission" date="2009-09" db="EMBL/GenBank/DDBJ databases">
        <authorList>
            <person name="Weinstock G."/>
            <person name="Sodergren E."/>
            <person name="Clifton S."/>
            <person name="Fulton L."/>
            <person name="Fulton B."/>
            <person name="Courtney L."/>
            <person name="Fronick C."/>
            <person name="Harrison M."/>
            <person name="Strong C."/>
            <person name="Farmer C."/>
            <person name="Delahaunty K."/>
            <person name="Markovic C."/>
            <person name="Hall O."/>
            <person name="Minx P."/>
            <person name="Tomlinson C."/>
            <person name="Mitreva M."/>
            <person name="Nelson J."/>
            <person name="Hou S."/>
            <person name="Wollam A."/>
            <person name="Pepin K.H."/>
            <person name="Johnson M."/>
            <person name="Bhonagiri V."/>
            <person name="Nash W.E."/>
            <person name="Warren W."/>
            <person name="Chinwalla A."/>
            <person name="Mardis E.R."/>
            <person name="Wilson R.K."/>
        </authorList>
    </citation>
    <scope>NUCLEOTIDE SEQUENCE [LARGE SCALE GENOMIC DNA]</scope>
    <source>
        <strain evidence="1 2">F0319</strain>
    </source>
</reference>
<sequence>MKYVIRTISLCFLSEKIILYRTDEGVCPYLVVLYFTEQITSLLANQSTLPNHNFELQ</sequence>
<organism evidence="1 2">
    <name type="scientific">Prevotella veroralis F0319</name>
    <dbReference type="NCBI Taxonomy" id="649761"/>
    <lineage>
        <taxon>Bacteria</taxon>
        <taxon>Pseudomonadati</taxon>
        <taxon>Bacteroidota</taxon>
        <taxon>Bacteroidia</taxon>
        <taxon>Bacteroidales</taxon>
        <taxon>Prevotellaceae</taxon>
        <taxon>Prevotella</taxon>
    </lineage>
</organism>
<evidence type="ECO:0000313" key="1">
    <source>
        <dbReference type="EMBL" id="EEX19871.1"/>
    </source>
</evidence>
<protein>
    <submittedName>
        <fullName evidence="1">Uncharacterized protein</fullName>
    </submittedName>
</protein>
<comment type="caution">
    <text evidence="1">The sequence shown here is derived from an EMBL/GenBank/DDBJ whole genome shotgun (WGS) entry which is preliminary data.</text>
</comment>
<proteinExistence type="predicted"/>
<dbReference type="HOGENOM" id="CLU_2992972_0_0_10"/>
<accession>C9MKR6</accession>
<dbReference type="EMBL" id="ACVA01000007">
    <property type="protein sequence ID" value="EEX19871.1"/>
    <property type="molecule type" value="Genomic_DNA"/>
</dbReference>
<keyword evidence="2" id="KW-1185">Reference proteome</keyword>